<evidence type="ECO:0000256" key="7">
    <source>
        <dbReference type="PROSITE-ProRule" id="PRU00169"/>
    </source>
</evidence>
<dbReference type="SUPFAM" id="SSF55785">
    <property type="entry name" value="PYP-like sensor domain (PAS domain)"/>
    <property type="match status" value="1"/>
</dbReference>
<dbReference type="AlphaFoldDB" id="A0A928VWF2"/>
<keyword evidence="13" id="KW-1185">Reference proteome</keyword>
<dbReference type="SMART" id="SM00044">
    <property type="entry name" value="CYCc"/>
    <property type="match status" value="1"/>
</dbReference>
<dbReference type="InterPro" id="IPR000014">
    <property type="entry name" value="PAS"/>
</dbReference>
<evidence type="ECO:0000256" key="5">
    <source>
        <dbReference type="ARBA" id="ARBA00023136"/>
    </source>
</evidence>
<accession>A0A928VWF2</accession>
<dbReference type="PANTHER" id="PTHR11920">
    <property type="entry name" value="GUANYLYL CYCLASE"/>
    <property type="match status" value="1"/>
</dbReference>
<comment type="caution">
    <text evidence="12">The sequence shown here is derived from an EMBL/GenBank/DDBJ whole genome shotgun (WGS) entry which is preliminary data.</text>
</comment>
<gene>
    <name evidence="12" type="ORF">IQ235_01635</name>
</gene>
<keyword evidence="5" id="KW-0472">Membrane</keyword>
<feature type="domain" description="Guanylate cyclase" evidence="11">
    <location>
        <begin position="325"/>
        <end position="465"/>
    </location>
</feature>
<dbReference type="EMBL" id="JADEXN010000013">
    <property type="protein sequence ID" value="MBE9039496.1"/>
    <property type="molecule type" value="Genomic_DNA"/>
</dbReference>
<dbReference type="InterPro" id="IPR050401">
    <property type="entry name" value="Cyclic_nucleotide_synthase"/>
</dbReference>
<dbReference type="InterPro" id="IPR001789">
    <property type="entry name" value="Sig_transdc_resp-reg_receiver"/>
</dbReference>
<evidence type="ECO:0000259" key="8">
    <source>
        <dbReference type="PROSITE" id="PS50110"/>
    </source>
</evidence>
<dbReference type="InterPro" id="IPR029787">
    <property type="entry name" value="Nucleotide_cyclase"/>
</dbReference>
<dbReference type="GO" id="GO:0000166">
    <property type="term" value="F:nucleotide binding"/>
    <property type="evidence" value="ECO:0007669"/>
    <property type="project" value="UniProtKB-KW"/>
</dbReference>
<proteinExistence type="predicted"/>
<dbReference type="InterPro" id="IPR011006">
    <property type="entry name" value="CheY-like_superfamily"/>
</dbReference>
<keyword evidence="2" id="KW-0812">Transmembrane</keyword>
<dbReference type="PROSITE" id="PS50112">
    <property type="entry name" value="PAS"/>
    <property type="match status" value="1"/>
</dbReference>
<feature type="domain" description="PAS" evidence="9">
    <location>
        <begin position="163"/>
        <end position="204"/>
    </location>
</feature>
<reference evidence="12" key="1">
    <citation type="submission" date="2020-10" db="EMBL/GenBank/DDBJ databases">
        <authorList>
            <person name="Castelo-Branco R."/>
            <person name="Eusebio N."/>
            <person name="Adriana R."/>
            <person name="Vieira A."/>
            <person name="Brugerolle De Fraissinette N."/>
            <person name="Rezende De Castro R."/>
            <person name="Schneider M.P."/>
            <person name="Vasconcelos V."/>
            <person name="Leao P.N."/>
        </authorList>
    </citation>
    <scope>NUCLEOTIDE SEQUENCE</scope>
    <source>
        <strain evidence="12">LEGE 11467</strain>
    </source>
</reference>
<dbReference type="PROSITE" id="PS50113">
    <property type="entry name" value="PAC"/>
    <property type="match status" value="1"/>
</dbReference>
<dbReference type="Pfam" id="PF00989">
    <property type="entry name" value="PAS"/>
    <property type="match status" value="1"/>
</dbReference>
<dbReference type="Pfam" id="PF00072">
    <property type="entry name" value="Response_reg"/>
    <property type="match status" value="1"/>
</dbReference>
<dbReference type="GO" id="GO:0009190">
    <property type="term" value="P:cyclic nucleotide biosynthetic process"/>
    <property type="evidence" value="ECO:0007669"/>
    <property type="project" value="InterPro"/>
</dbReference>
<evidence type="ECO:0000259" key="10">
    <source>
        <dbReference type="PROSITE" id="PS50113"/>
    </source>
</evidence>
<keyword evidence="3" id="KW-0547">Nucleotide-binding</keyword>
<sequence>MSEKQAKILLVDDKPNNLHYLSEILLDRGYQVQRAISGQLAINAALDSPPDLILLDVLMPKLDGYEVCEKLKRSKLTRDIPIIFVSVLEQAFDKVKAFKAGGVDYITKPFQLEEVIARIENQLTIFNLQKKLKEKHKELTQYTLRLQAEIAERKRTQEALLLAEKRYNNLVDNSIEGIFQANPSGRLLSANIVLARLFGYDSLEDLVEKVPNVSGLYVQPDRFSDLMSQLEYQDTLCNFESLVYKKNGQTIWISENARAVRDTTGTLLYYEGTVIDITVQKISQEALKFHKDRNEQLLQSILPARIARRLQQGEARIAESFDDVSILFADITGFTEFAACKTPKEQLAILDRIFSRFDELAQHYGLERIKTIGDAYMIAGGLPMPHSELTDTIVEHLPIERVARMALDMQIAMTELGTSVGRVFPLRIGIHIGSVVAGAIASTIGHSKFIYDLWGETVNLASLMESTGLPGQIQVTPEVYDRLHEGFAFEKREPHSIDRQREMTTYWLRGRQPQSQI</sequence>
<evidence type="ECO:0000313" key="12">
    <source>
        <dbReference type="EMBL" id="MBE9039496.1"/>
    </source>
</evidence>
<dbReference type="PROSITE" id="PS50110">
    <property type="entry name" value="RESPONSE_REGULATORY"/>
    <property type="match status" value="1"/>
</dbReference>
<comment type="subcellular location">
    <subcellularLocation>
        <location evidence="1">Membrane</location>
    </subcellularLocation>
</comment>
<feature type="domain" description="Response regulatory" evidence="8">
    <location>
        <begin position="7"/>
        <end position="123"/>
    </location>
</feature>
<dbReference type="InterPro" id="IPR000700">
    <property type="entry name" value="PAS-assoc_C"/>
</dbReference>
<evidence type="ECO:0000259" key="9">
    <source>
        <dbReference type="PROSITE" id="PS50112"/>
    </source>
</evidence>
<feature type="domain" description="PAC" evidence="10">
    <location>
        <begin position="237"/>
        <end position="289"/>
    </location>
</feature>
<dbReference type="InterPro" id="IPR001610">
    <property type="entry name" value="PAC"/>
</dbReference>
<dbReference type="CDD" id="cd19920">
    <property type="entry name" value="REC_PA4781-like"/>
    <property type="match status" value="1"/>
</dbReference>
<dbReference type="GO" id="GO:0016020">
    <property type="term" value="C:membrane"/>
    <property type="evidence" value="ECO:0007669"/>
    <property type="project" value="UniProtKB-SubCell"/>
</dbReference>
<dbReference type="SMART" id="SM00448">
    <property type="entry name" value="REC"/>
    <property type="match status" value="1"/>
</dbReference>
<dbReference type="PANTHER" id="PTHR11920:SF335">
    <property type="entry name" value="GUANYLATE CYCLASE"/>
    <property type="match status" value="1"/>
</dbReference>
<dbReference type="SMART" id="SM00086">
    <property type="entry name" value="PAC"/>
    <property type="match status" value="1"/>
</dbReference>
<dbReference type="InterPro" id="IPR001054">
    <property type="entry name" value="A/G_cyclase"/>
</dbReference>
<dbReference type="GO" id="GO:0004016">
    <property type="term" value="F:adenylate cyclase activity"/>
    <property type="evidence" value="ECO:0007669"/>
    <property type="project" value="UniProtKB-ARBA"/>
</dbReference>
<dbReference type="Gene3D" id="3.30.450.20">
    <property type="entry name" value="PAS domain"/>
    <property type="match status" value="1"/>
</dbReference>
<evidence type="ECO:0000256" key="4">
    <source>
        <dbReference type="ARBA" id="ARBA00022989"/>
    </source>
</evidence>
<dbReference type="GO" id="GO:0006355">
    <property type="term" value="P:regulation of DNA-templated transcription"/>
    <property type="evidence" value="ECO:0007669"/>
    <property type="project" value="InterPro"/>
</dbReference>
<dbReference type="Pfam" id="PF00211">
    <property type="entry name" value="Guanylate_cyc"/>
    <property type="match status" value="1"/>
</dbReference>
<evidence type="ECO:0000256" key="6">
    <source>
        <dbReference type="ARBA" id="ARBA00023239"/>
    </source>
</evidence>
<evidence type="ECO:0000313" key="13">
    <source>
        <dbReference type="Proteomes" id="UP000621799"/>
    </source>
</evidence>
<dbReference type="NCBIfam" id="TIGR00229">
    <property type="entry name" value="sensory_box"/>
    <property type="match status" value="1"/>
</dbReference>
<dbReference type="SUPFAM" id="SSF55073">
    <property type="entry name" value="Nucleotide cyclase"/>
    <property type="match status" value="1"/>
</dbReference>
<keyword evidence="7" id="KW-0597">Phosphoprotein</keyword>
<dbReference type="Gene3D" id="3.30.70.1230">
    <property type="entry name" value="Nucleotide cyclase"/>
    <property type="match status" value="1"/>
</dbReference>
<protein>
    <submittedName>
        <fullName evidence="12">Response regulator</fullName>
    </submittedName>
</protein>
<evidence type="ECO:0000256" key="3">
    <source>
        <dbReference type="ARBA" id="ARBA00022741"/>
    </source>
</evidence>
<evidence type="ECO:0000259" key="11">
    <source>
        <dbReference type="PROSITE" id="PS50125"/>
    </source>
</evidence>
<dbReference type="CDD" id="cd07302">
    <property type="entry name" value="CHD"/>
    <property type="match status" value="1"/>
</dbReference>
<dbReference type="CDD" id="cd00130">
    <property type="entry name" value="PAS"/>
    <property type="match status" value="1"/>
</dbReference>
<dbReference type="RefSeq" id="WP_264319758.1">
    <property type="nucleotide sequence ID" value="NZ_JADEXN010000013.1"/>
</dbReference>
<organism evidence="12 13">
    <name type="scientific">Zarconia navalis LEGE 11467</name>
    <dbReference type="NCBI Taxonomy" id="1828826"/>
    <lineage>
        <taxon>Bacteria</taxon>
        <taxon>Bacillati</taxon>
        <taxon>Cyanobacteriota</taxon>
        <taxon>Cyanophyceae</taxon>
        <taxon>Oscillatoriophycideae</taxon>
        <taxon>Oscillatoriales</taxon>
        <taxon>Oscillatoriales incertae sedis</taxon>
        <taxon>Zarconia</taxon>
        <taxon>Zarconia navalis</taxon>
    </lineage>
</organism>
<keyword evidence="4" id="KW-1133">Transmembrane helix</keyword>
<feature type="modified residue" description="4-aspartylphosphate" evidence="7">
    <location>
        <position position="56"/>
    </location>
</feature>
<name>A0A928VWF2_9CYAN</name>
<dbReference type="SUPFAM" id="SSF52172">
    <property type="entry name" value="CheY-like"/>
    <property type="match status" value="1"/>
</dbReference>
<evidence type="ECO:0000256" key="2">
    <source>
        <dbReference type="ARBA" id="ARBA00022692"/>
    </source>
</evidence>
<keyword evidence="6" id="KW-0456">Lyase</keyword>
<dbReference type="InterPro" id="IPR035965">
    <property type="entry name" value="PAS-like_dom_sf"/>
</dbReference>
<dbReference type="PROSITE" id="PS50125">
    <property type="entry name" value="GUANYLATE_CYCLASE_2"/>
    <property type="match status" value="1"/>
</dbReference>
<dbReference type="Gene3D" id="3.40.50.2300">
    <property type="match status" value="1"/>
</dbReference>
<dbReference type="InterPro" id="IPR013767">
    <property type="entry name" value="PAS_fold"/>
</dbReference>
<evidence type="ECO:0000256" key="1">
    <source>
        <dbReference type="ARBA" id="ARBA00004370"/>
    </source>
</evidence>
<dbReference type="Proteomes" id="UP000621799">
    <property type="component" value="Unassembled WGS sequence"/>
</dbReference>
<dbReference type="GO" id="GO:0000160">
    <property type="term" value="P:phosphorelay signal transduction system"/>
    <property type="evidence" value="ECO:0007669"/>
    <property type="project" value="InterPro"/>
</dbReference>